<evidence type="ECO:0000256" key="4">
    <source>
        <dbReference type="ARBA" id="ARBA00022969"/>
    </source>
</evidence>
<evidence type="ECO:0000256" key="3">
    <source>
        <dbReference type="ARBA" id="ARBA00022801"/>
    </source>
</evidence>
<dbReference type="PANTHER" id="PTHR30417:SF11">
    <property type="entry name" value="N-ACETYLMURAMOYL-L-ALANINE AMIDASE XLYA"/>
    <property type="match status" value="1"/>
</dbReference>
<dbReference type="GO" id="GO:0071555">
    <property type="term" value="P:cell wall organization"/>
    <property type="evidence" value="ECO:0007669"/>
    <property type="project" value="UniProtKB-KW"/>
</dbReference>
<gene>
    <name evidence="10" type="ORF">HW115_10485</name>
</gene>
<evidence type="ECO:0000256" key="7">
    <source>
        <dbReference type="SAM" id="MobiDB-lite"/>
    </source>
</evidence>
<keyword evidence="3" id="KW-0378">Hydrolase</keyword>
<evidence type="ECO:0000256" key="5">
    <source>
        <dbReference type="ARBA" id="ARBA00023287"/>
    </source>
</evidence>
<dbReference type="InterPro" id="IPR051206">
    <property type="entry name" value="NAMLAA_amidase_2"/>
</dbReference>
<comment type="catalytic activity">
    <reaction evidence="1">
        <text>Hydrolyzes the link between N-acetylmuramoyl residues and L-amino acid residues in certain cell-wall glycopeptides.</text>
        <dbReference type="EC" id="3.5.1.28"/>
    </reaction>
</comment>
<protein>
    <recommendedName>
        <fullName evidence="2">N-acetylmuramoyl-L-alanine amidase</fullName>
        <ecNumber evidence="2">3.5.1.28</ecNumber>
    </recommendedName>
</protein>
<keyword evidence="4" id="KW-0749">Sporulation</keyword>
<dbReference type="EC" id="3.5.1.28" evidence="2"/>
<keyword evidence="11" id="KW-1185">Reference proteome</keyword>
<sequence>MKWGNCTWLWSVGAVLAALTWSACSSQPSLTKKDRSGAGSDYGATASTGGMFVPSKPKKSPTKLYAEANVKKSYIPKGRHGRKVTRRMNPRYITIHSTQNYSPSADAWRHSLALNNGKLRARKRRGGNRIGYLTWHYSVDQYRCVQHLPTNEQGEHADFDGPGNNYSIGIEMCENRGNSRRATLERTAKLTAWLMYKHNIPLRKVVPHYHWRRKGLAVEHKNCPHFLLDNGHPGAKWQAYLAKINKYHKSITGGTPVAAPRTTSSSVVKTVPRPSSSTSPTTSRSTASHTSQSLPKGVTRTSSKPKTVSTRSSSSSRSSSRYHTVKKGDTLYGLSRRYKTSVSAIQRANGMSGTMIGIGKKLKIPAS</sequence>
<proteinExistence type="predicted"/>
<organism evidence="10 11">
    <name type="scientific">Oceaniferula marina</name>
    <dbReference type="NCBI Taxonomy" id="2748318"/>
    <lineage>
        <taxon>Bacteria</taxon>
        <taxon>Pseudomonadati</taxon>
        <taxon>Verrucomicrobiota</taxon>
        <taxon>Verrucomicrobiia</taxon>
        <taxon>Verrucomicrobiales</taxon>
        <taxon>Verrucomicrobiaceae</taxon>
        <taxon>Oceaniferula</taxon>
    </lineage>
</organism>
<dbReference type="CDD" id="cd06583">
    <property type="entry name" value="PGRP"/>
    <property type="match status" value="1"/>
</dbReference>
<feature type="compositionally biased region" description="Low complexity" evidence="7">
    <location>
        <begin position="261"/>
        <end position="321"/>
    </location>
</feature>
<evidence type="ECO:0000256" key="6">
    <source>
        <dbReference type="ARBA" id="ARBA00023316"/>
    </source>
</evidence>
<dbReference type="GO" id="GO:0009253">
    <property type="term" value="P:peptidoglycan catabolic process"/>
    <property type="evidence" value="ECO:0007669"/>
    <property type="project" value="InterPro"/>
</dbReference>
<dbReference type="InterPro" id="IPR002502">
    <property type="entry name" value="Amidase_domain"/>
</dbReference>
<feature type="chain" id="PRO_5033014059" description="N-acetylmuramoyl-L-alanine amidase" evidence="8">
    <location>
        <begin position="18"/>
        <end position="367"/>
    </location>
</feature>
<evidence type="ECO:0000313" key="10">
    <source>
        <dbReference type="EMBL" id="NWK56039.1"/>
    </source>
</evidence>
<dbReference type="EMBL" id="JACBAZ010000004">
    <property type="protein sequence ID" value="NWK56039.1"/>
    <property type="molecule type" value="Genomic_DNA"/>
</dbReference>
<feature type="signal peptide" evidence="8">
    <location>
        <begin position="1"/>
        <end position="17"/>
    </location>
</feature>
<reference evidence="10 11" key="1">
    <citation type="submission" date="2020-07" db="EMBL/GenBank/DDBJ databases">
        <title>Roseicoccus Jingziensis gen. nov., sp. nov., isolated from coastal seawater.</title>
        <authorList>
            <person name="Feng X."/>
        </authorList>
    </citation>
    <scope>NUCLEOTIDE SEQUENCE [LARGE SCALE GENOMIC DNA]</scope>
    <source>
        <strain evidence="10 11">N1E253</strain>
    </source>
</reference>
<dbReference type="GO" id="GO:0030435">
    <property type="term" value="P:sporulation resulting in formation of a cellular spore"/>
    <property type="evidence" value="ECO:0007669"/>
    <property type="project" value="UniProtKB-KW"/>
</dbReference>
<feature type="domain" description="LysM" evidence="9">
    <location>
        <begin position="321"/>
        <end position="364"/>
    </location>
</feature>
<dbReference type="SMART" id="SM00257">
    <property type="entry name" value="LysM"/>
    <property type="match status" value="1"/>
</dbReference>
<dbReference type="Pfam" id="PF01476">
    <property type="entry name" value="LysM"/>
    <property type="match status" value="1"/>
</dbReference>
<comment type="caution">
    <text evidence="10">The sequence shown here is derived from an EMBL/GenBank/DDBJ whole genome shotgun (WGS) entry which is preliminary data.</text>
</comment>
<keyword evidence="5" id="KW-0178">Competence</keyword>
<dbReference type="InterPro" id="IPR018392">
    <property type="entry name" value="LysM"/>
</dbReference>
<accession>A0A851GFR0</accession>
<dbReference type="PROSITE" id="PS51257">
    <property type="entry name" value="PROKAR_LIPOPROTEIN"/>
    <property type="match status" value="1"/>
</dbReference>
<dbReference type="GO" id="GO:0009254">
    <property type="term" value="P:peptidoglycan turnover"/>
    <property type="evidence" value="ECO:0007669"/>
    <property type="project" value="TreeGrafter"/>
</dbReference>
<keyword evidence="8" id="KW-0732">Signal</keyword>
<dbReference type="SUPFAM" id="SSF54106">
    <property type="entry name" value="LysM domain"/>
    <property type="match status" value="1"/>
</dbReference>
<dbReference type="Pfam" id="PF01510">
    <property type="entry name" value="Amidase_2"/>
    <property type="match status" value="1"/>
</dbReference>
<evidence type="ECO:0000259" key="9">
    <source>
        <dbReference type="PROSITE" id="PS51782"/>
    </source>
</evidence>
<evidence type="ECO:0000313" key="11">
    <source>
        <dbReference type="Proteomes" id="UP000557872"/>
    </source>
</evidence>
<feature type="region of interest" description="Disordered" evidence="7">
    <location>
        <begin position="253"/>
        <end position="328"/>
    </location>
</feature>
<dbReference type="RefSeq" id="WP_178932663.1">
    <property type="nucleotide sequence ID" value="NZ_JACBAZ010000004.1"/>
</dbReference>
<dbReference type="Gene3D" id="3.10.350.10">
    <property type="entry name" value="LysM domain"/>
    <property type="match status" value="1"/>
</dbReference>
<name>A0A851GFR0_9BACT</name>
<keyword evidence="6" id="KW-0961">Cell wall biogenesis/degradation</keyword>
<dbReference type="CDD" id="cd00118">
    <property type="entry name" value="LysM"/>
    <property type="match status" value="1"/>
</dbReference>
<dbReference type="SUPFAM" id="SSF55846">
    <property type="entry name" value="N-acetylmuramoyl-L-alanine amidase-like"/>
    <property type="match status" value="1"/>
</dbReference>
<dbReference type="AlphaFoldDB" id="A0A851GFR0"/>
<dbReference type="GO" id="GO:0008745">
    <property type="term" value="F:N-acetylmuramoyl-L-alanine amidase activity"/>
    <property type="evidence" value="ECO:0007669"/>
    <property type="project" value="UniProtKB-EC"/>
</dbReference>
<dbReference type="PROSITE" id="PS51782">
    <property type="entry name" value="LYSM"/>
    <property type="match status" value="1"/>
</dbReference>
<dbReference type="SMART" id="SM00644">
    <property type="entry name" value="Ami_2"/>
    <property type="match status" value="1"/>
</dbReference>
<evidence type="ECO:0000256" key="8">
    <source>
        <dbReference type="SAM" id="SignalP"/>
    </source>
</evidence>
<dbReference type="PANTHER" id="PTHR30417">
    <property type="entry name" value="N-ACETYLMURAMOYL-L-ALANINE AMIDASE AMID"/>
    <property type="match status" value="1"/>
</dbReference>
<dbReference type="Proteomes" id="UP000557872">
    <property type="component" value="Unassembled WGS sequence"/>
</dbReference>
<dbReference type="GO" id="GO:0030420">
    <property type="term" value="P:establishment of competence for transformation"/>
    <property type="evidence" value="ECO:0007669"/>
    <property type="project" value="UniProtKB-KW"/>
</dbReference>
<evidence type="ECO:0000256" key="2">
    <source>
        <dbReference type="ARBA" id="ARBA00011901"/>
    </source>
</evidence>
<dbReference type="Gene3D" id="3.40.80.10">
    <property type="entry name" value="Peptidoglycan recognition protein-like"/>
    <property type="match status" value="1"/>
</dbReference>
<dbReference type="InterPro" id="IPR036505">
    <property type="entry name" value="Amidase/PGRP_sf"/>
</dbReference>
<dbReference type="InterPro" id="IPR036779">
    <property type="entry name" value="LysM_dom_sf"/>
</dbReference>
<evidence type="ECO:0000256" key="1">
    <source>
        <dbReference type="ARBA" id="ARBA00001561"/>
    </source>
</evidence>